<evidence type="ECO:0000256" key="4">
    <source>
        <dbReference type="ARBA" id="ARBA00010007"/>
    </source>
</evidence>
<dbReference type="GO" id="GO:0006749">
    <property type="term" value="P:glutathione metabolic process"/>
    <property type="evidence" value="ECO:0007669"/>
    <property type="project" value="TreeGrafter"/>
</dbReference>
<dbReference type="Pfam" id="PF14497">
    <property type="entry name" value="GST_C_3"/>
    <property type="match status" value="1"/>
</dbReference>
<comment type="catalytic activity">
    <reaction evidence="1">
        <text>4-maleylacetoacetate = 4-fumarylacetoacetate</text>
        <dbReference type="Rhea" id="RHEA:14817"/>
        <dbReference type="ChEBI" id="CHEBI:17105"/>
        <dbReference type="ChEBI" id="CHEBI:18034"/>
        <dbReference type="EC" id="5.2.1.2"/>
    </reaction>
</comment>
<comment type="similarity">
    <text evidence="4">Belongs to the GST superfamily. Zeta family.</text>
</comment>
<evidence type="ECO:0000259" key="9">
    <source>
        <dbReference type="PROSITE" id="PS50404"/>
    </source>
</evidence>
<dbReference type="EMBL" id="JAJJHW010003409">
    <property type="protein sequence ID" value="KAH8359522.1"/>
    <property type="molecule type" value="Genomic_DNA"/>
</dbReference>
<keyword evidence="6" id="KW-0828">Tyrosine catabolism</keyword>
<evidence type="ECO:0000256" key="8">
    <source>
        <dbReference type="SAM" id="MobiDB-lite"/>
    </source>
</evidence>
<gene>
    <name evidence="11" type="ORF">KR093_007362</name>
</gene>
<dbReference type="GO" id="GO:0005739">
    <property type="term" value="C:mitochondrion"/>
    <property type="evidence" value="ECO:0007669"/>
    <property type="project" value="TreeGrafter"/>
</dbReference>
<protein>
    <recommendedName>
        <fullName evidence="5">maleylacetoacetate isomerase</fullName>
        <ecNumber evidence="5">5.2.1.2</ecNumber>
    </recommendedName>
</protein>
<dbReference type="Gene3D" id="3.40.30.10">
    <property type="entry name" value="Glutaredoxin"/>
    <property type="match status" value="1"/>
</dbReference>
<dbReference type="EC" id="5.2.1.2" evidence="5"/>
<dbReference type="CDD" id="cd03042">
    <property type="entry name" value="GST_N_Zeta"/>
    <property type="match status" value="1"/>
</dbReference>
<evidence type="ECO:0000256" key="1">
    <source>
        <dbReference type="ARBA" id="ARBA00001622"/>
    </source>
</evidence>
<dbReference type="InterPro" id="IPR004046">
    <property type="entry name" value="GST_C"/>
</dbReference>
<dbReference type="PROSITE" id="PS50404">
    <property type="entry name" value="GST_NTER"/>
    <property type="match status" value="1"/>
</dbReference>
<dbReference type="FunFam" id="1.20.1050.10:FF:000010">
    <property type="entry name" value="Maleylacetoacetate isomerase isoform 1"/>
    <property type="match status" value="1"/>
</dbReference>
<evidence type="ECO:0000313" key="12">
    <source>
        <dbReference type="Proteomes" id="UP001200034"/>
    </source>
</evidence>
<reference evidence="11" key="1">
    <citation type="journal article" date="2021" name="Mol. Ecol. Resour.">
        <title>Phylogenomic analyses of the genus Drosophila reveals genomic signals of climate adaptation.</title>
        <authorList>
            <person name="Li F."/>
            <person name="Rane R.V."/>
            <person name="Luria V."/>
            <person name="Xiong Z."/>
            <person name="Chen J."/>
            <person name="Li Z."/>
            <person name="Catullo R.A."/>
            <person name="Griffin P.C."/>
            <person name="Schiffer M."/>
            <person name="Pearce S."/>
            <person name="Lee S.F."/>
            <person name="McElroy K."/>
            <person name="Stocker A."/>
            <person name="Shirriffs J."/>
            <person name="Cockerell F."/>
            <person name="Coppin C."/>
            <person name="Sgro C.M."/>
            <person name="Karger A."/>
            <person name="Cain J.W."/>
            <person name="Weber J.A."/>
            <person name="Santpere G."/>
            <person name="Kirschner M.W."/>
            <person name="Hoffmann A.A."/>
            <person name="Oakeshott J.G."/>
            <person name="Zhang G."/>
        </authorList>
    </citation>
    <scope>NUCLEOTIDE SEQUENCE</scope>
    <source>
        <strain evidence="11">BGI-SZ-2011g</strain>
    </source>
</reference>
<evidence type="ECO:0000256" key="6">
    <source>
        <dbReference type="ARBA" id="ARBA00022878"/>
    </source>
</evidence>
<dbReference type="InterPro" id="IPR004045">
    <property type="entry name" value="Glutathione_S-Trfase_N"/>
</dbReference>
<proteinExistence type="inferred from homology"/>
<keyword evidence="7" id="KW-0585">Phenylalanine catabolism</keyword>
<dbReference type="GO" id="GO:0004364">
    <property type="term" value="F:glutathione transferase activity"/>
    <property type="evidence" value="ECO:0007669"/>
    <property type="project" value="TreeGrafter"/>
</dbReference>
<dbReference type="PANTHER" id="PTHR42673:SF4">
    <property type="entry name" value="MALEYLACETOACETATE ISOMERASE"/>
    <property type="match status" value="1"/>
</dbReference>
<evidence type="ECO:0000313" key="11">
    <source>
        <dbReference type="EMBL" id="KAH8359522.1"/>
    </source>
</evidence>
<name>A0AAD4JTT1_9MUSC</name>
<dbReference type="GO" id="GO:0006559">
    <property type="term" value="P:L-phenylalanine catabolic process"/>
    <property type="evidence" value="ECO:0007669"/>
    <property type="project" value="UniProtKB-KW"/>
</dbReference>
<dbReference type="GO" id="GO:0016034">
    <property type="term" value="F:maleylacetoacetate isomerase activity"/>
    <property type="evidence" value="ECO:0007669"/>
    <property type="project" value="UniProtKB-EC"/>
</dbReference>
<dbReference type="Proteomes" id="UP001200034">
    <property type="component" value="Unassembled WGS sequence"/>
</dbReference>
<comment type="caution">
    <text evidence="11">The sequence shown here is derived from an EMBL/GenBank/DDBJ whole genome shotgun (WGS) entry which is preliminary data.</text>
</comment>
<feature type="compositionally biased region" description="Basic and acidic residues" evidence="8">
    <location>
        <begin position="204"/>
        <end position="225"/>
    </location>
</feature>
<comment type="pathway">
    <text evidence="3">Amino-acid degradation; L-phenylalanine degradation; acetoacetate and fumarate from L-phenylalanine: step 5/6.</text>
</comment>
<dbReference type="CDD" id="cd03191">
    <property type="entry name" value="GST_C_Zeta"/>
    <property type="match status" value="1"/>
</dbReference>
<dbReference type="SUPFAM" id="SSF47616">
    <property type="entry name" value="GST C-terminal domain-like"/>
    <property type="match status" value="1"/>
</dbReference>
<feature type="domain" description="GST N-terminal" evidence="9">
    <location>
        <begin position="10"/>
        <end position="94"/>
    </location>
</feature>
<accession>A0AAD4JTT1</accession>
<dbReference type="SUPFAM" id="SSF52833">
    <property type="entry name" value="Thioredoxin-like"/>
    <property type="match status" value="1"/>
</dbReference>
<dbReference type="InterPro" id="IPR036249">
    <property type="entry name" value="Thioredoxin-like_sf"/>
</dbReference>
<dbReference type="InterPro" id="IPR005955">
    <property type="entry name" value="GST_Zeta"/>
</dbReference>
<dbReference type="InterPro" id="IPR034330">
    <property type="entry name" value="GST_Zeta_C"/>
</dbReference>
<dbReference type="InterPro" id="IPR036282">
    <property type="entry name" value="Glutathione-S-Trfase_C_sf"/>
</dbReference>
<evidence type="ECO:0000256" key="7">
    <source>
        <dbReference type="ARBA" id="ARBA00023232"/>
    </source>
</evidence>
<dbReference type="SFLD" id="SFLDS00019">
    <property type="entry name" value="Glutathione_Transferase_(cytos"/>
    <property type="match status" value="1"/>
</dbReference>
<organism evidence="11 12">
    <name type="scientific">Drosophila rubida</name>
    <dbReference type="NCBI Taxonomy" id="30044"/>
    <lineage>
        <taxon>Eukaryota</taxon>
        <taxon>Metazoa</taxon>
        <taxon>Ecdysozoa</taxon>
        <taxon>Arthropoda</taxon>
        <taxon>Hexapoda</taxon>
        <taxon>Insecta</taxon>
        <taxon>Pterygota</taxon>
        <taxon>Neoptera</taxon>
        <taxon>Endopterygota</taxon>
        <taxon>Diptera</taxon>
        <taxon>Brachycera</taxon>
        <taxon>Muscomorpha</taxon>
        <taxon>Ephydroidea</taxon>
        <taxon>Drosophilidae</taxon>
        <taxon>Drosophila</taxon>
    </lineage>
</organism>
<comment type="cofactor">
    <cofactor evidence="2">
        <name>glutathione</name>
        <dbReference type="ChEBI" id="CHEBI:57925"/>
    </cofactor>
</comment>
<dbReference type="Pfam" id="PF13417">
    <property type="entry name" value="GST_N_3"/>
    <property type="match status" value="1"/>
</dbReference>
<evidence type="ECO:0000256" key="2">
    <source>
        <dbReference type="ARBA" id="ARBA00001955"/>
    </source>
</evidence>
<dbReference type="PANTHER" id="PTHR42673">
    <property type="entry name" value="MALEYLACETOACETATE ISOMERASE"/>
    <property type="match status" value="1"/>
</dbReference>
<evidence type="ECO:0000259" key="10">
    <source>
        <dbReference type="PROSITE" id="PS50405"/>
    </source>
</evidence>
<dbReference type="InterPro" id="IPR010987">
    <property type="entry name" value="Glutathione-S-Trfase_C-like"/>
</dbReference>
<dbReference type="NCBIfam" id="TIGR01262">
    <property type="entry name" value="maiA"/>
    <property type="match status" value="1"/>
</dbReference>
<dbReference type="PROSITE" id="PS50405">
    <property type="entry name" value="GST_CTER"/>
    <property type="match status" value="1"/>
</dbReference>
<dbReference type="Gene3D" id="1.20.1050.10">
    <property type="match status" value="1"/>
</dbReference>
<dbReference type="InterPro" id="IPR034333">
    <property type="entry name" value="GST_Zeta_N"/>
</dbReference>
<sequence length="225" mass="25641">MFSSTASNNNKPILYSYCHSSCSWRVRIALGLKKIPYELVPTSLLKTDASHSYTSEYTEMNPMQQVPVLKIDGHTLCDSVAIMHYIEETRKDNPLLPQNPQVRAKVREIVEILCSGIQPLQNRIVLAHLGNEKSKKWAAHWITRGFIGLEKVLSASSGKYCVGDNISMADCCLVPQVYNARRFRINFDQFPTIMRINANLESEPTVHESHPHNQPDYQKKKLKND</sequence>
<dbReference type="SFLD" id="SFLDG00358">
    <property type="entry name" value="Main_(cytGST)"/>
    <property type="match status" value="1"/>
</dbReference>
<feature type="region of interest" description="Disordered" evidence="8">
    <location>
        <begin position="202"/>
        <end position="225"/>
    </location>
</feature>
<dbReference type="AlphaFoldDB" id="A0AAD4JTT1"/>
<feature type="domain" description="GST C-terminal" evidence="10">
    <location>
        <begin position="99"/>
        <end position="222"/>
    </location>
</feature>
<dbReference type="GO" id="GO:0006572">
    <property type="term" value="P:L-tyrosine catabolic process"/>
    <property type="evidence" value="ECO:0007669"/>
    <property type="project" value="UniProtKB-KW"/>
</dbReference>
<keyword evidence="12" id="KW-1185">Reference proteome</keyword>
<dbReference type="InterPro" id="IPR040079">
    <property type="entry name" value="Glutathione_S-Trfase"/>
</dbReference>
<evidence type="ECO:0000256" key="3">
    <source>
        <dbReference type="ARBA" id="ARBA00004671"/>
    </source>
</evidence>
<evidence type="ECO:0000256" key="5">
    <source>
        <dbReference type="ARBA" id="ARBA00013199"/>
    </source>
</evidence>